<dbReference type="GO" id="GO:0005886">
    <property type="term" value="C:plasma membrane"/>
    <property type="evidence" value="ECO:0007669"/>
    <property type="project" value="UniProtKB-SubCell"/>
</dbReference>
<feature type="transmembrane region" description="Helical" evidence="7">
    <location>
        <begin position="136"/>
        <end position="157"/>
    </location>
</feature>
<dbReference type="GO" id="GO:0022857">
    <property type="term" value="F:transmembrane transporter activity"/>
    <property type="evidence" value="ECO:0007669"/>
    <property type="project" value="InterPro"/>
</dbReference>
<feature type="transmembrane region" description="Helical" evidence="7">
    <location>
        <begin position="245"/>
        <end position="265"/>
    </location>
</feature>
<protein>
    <submittedName>
        <fullName evidence="9">MFS transporter</fullName>
    </submittedName>
</protein>
<keyword evidence="2" id="KW-0813">Transport</keyword>
<feature type="transmembrane region" description="Helical" evidence="7">
    <location>
        <begin position="101"/>
        <end position="124"/>
    </location>
</feature>
<keyword evidence="4 7" id="KW-0812">Transmembrane</keyword>
<feature type="transmembrane region" description="Helical" evidence="7">
    <location>
        <begin position="77"/>
        <end position="95"/>
    </location>
</feature>
<keyword evidence="6 7" id="KW-0472">Membrane</keyword>
<feature type="transmembrane region" description="Helical" evidence="7">
    <location>
        <begin position="366"/>
        <end position="390"/>
    </location>
</feature>
<dbReference type="InterPro" id="IPR020846">
    <property type="entry name" value="MFS_dom"/>
</dbReference>
<evidence type="ECO:0000256" key="6">
    <source>
        <dbReference type="ARBA" id="ARBA00023136"/>
    </source>
</evidence>
<feature type="transmembrane region" description="Helical" evidence="7">
    <location>
        <begin position="43"/>
        <end position="65"/>
    </location>
</feature>
<dbReference type="RefSeq" id="WP_153354908.1">
    <property type="nucleotide sequence ID" value="NZ_JAYKOO010000007.1"/>
</dbReference>
<dbReference type="PROSITE" id="PS50850">
    <property type="entry name" value="MFS"/>
    <property type="match status" value="1"/>
</dbReference>
<proteinExistence type="predicted"/>
<dbReference type="Proteomes" id="UP000435138">
    <property type="component" value="Unassembled WGS sequence"/>
</dbReference>
<dbReference type="InterPro" id="IPR011701">
    <property type="entry name" value="MFS"/>
</dbReference>
<dbReference type="AlphaFoldDB" id="A0A6A8ACI5"/>
<evidence type="ECO:0000256" key="3">
    <source>
        <dbReference type="ARBA" id="ARBA00022475"/>
    </source>
</evidence>
<evidence type="ECO:0000259" key="8">
    <source>
        <dbReference type="PROSITE" id="PS50850"/>
    </source>
</evidence>
<name>A0A6A8ACI5_9HYPH</name>
<dbReference type="InterPro" id="IPR036259">
    <property type="entry name" value="MFS_trans_sf"/>
</dbReference>
<feature type="transmembrane region" description="Helical" evidence="7">
    <location>
        <begin position="298"/>
        <end position="322"/>
    </location>
</feature>
<comment type="subcellular location">
    <subcellularLocation>
        <location evidence="1">Cell membrane</location>
        <topology evidence="1">Multi-pass membrane protein</topology>
    </subcellularLocation>
</comment>
<keyword evidence="3" id="KW-1003">Cell membrane</keyword>
<keyword evidence="5 7" id="KW-1133">Transmembrane helix</keyword>
<evidence type="ECO:0000256" key="7">
    <source>
        <dbReference type="SAM" id="Phobius"/>
    </source>
</evidence>
<dbReference type="EMBL" id="WIXI01000045">
    <property type="protein sequence ID" value="MQY47420.1"/>
    <property type="molecule type" value="Genomic_DNA"/>
</dbReference>
<evidence type="ECO:0000256" key="4">
    <source>
        <dbReference type="ARBA" id="ARBA00022692"/>
    </source>
</evidence>
<keyword evidence="10" id="KW-1185">Reference proteome</keyword>
<evidence type="ECO:0000256" key="1">
    <source>
        <dbReference type="ARBA" id="ARBA00004651"/>
    </source>
</evidence>
<feature type="transmembrane region" description="Helical" evidence="7">
    <location>
        <begin position="163"/>
        <end position="182"/>
    </location>
</feature>
<evidence type="ECO:0000256" key="2">
    <source>
        <dbReference type="ARBA" id="ARBA00022448"/>
    </source>
</evidence>
<gene>
    <name evidence="9" type="ORF">GAO09_15405</name>
</gene>
<comment type="caution">
    <text evidence="9">The sequence shown here is derived from an EMBL/GenBank/DDBJ whole genome shotgun (WGS) entry which is preliminary data.</text>
</comment>
<dbReference type="Pfam" id="PF07690">
    <property type="entry name" value="MFS_1"/>
    <property type="match status" value="1"/>
</dbReference>
<dbReference type="InterPro" id="IPR050171">
    <property type="entry name" value="MFS_Transporters"/>
</dbReference>
<evidence type="ECO:0000256" key="5">
    <source>
        <dbReference type="ARBA" id="ARBA00022989"/>
    </source>
</evidence>
<feature type="transmembrane region" description="Helical" evidence="7">
    <location>
        <begin position="272"/>
        <end position="292"/>
    </location>
</feature>
<dbReference type="PANTHER" id="PTHR23517:SF13">
    <property type="entry name" value="MAJOR FACILITATOR SUPERFAMILY MFS_1"/>
    <property type="match status" value="1"/>
</dbReference>
<feature type="transmembrane region" description="Helical" evidence="7">
    <location>
        <begin position="209"/>
        <end position="230"/>
    </location>
</feature>
<accession>A0A6A8ACI5</accession>
<organism evidence="9 10">
    <name type="scientific">Endobacterium cereale</name>
    <dbReference type="NCBI Taxonomy" id="2663029"/>
    <lineage>
        <taxon>Bacteria</taxon>
        <taxon>Pseudomonadati</taxon>
        <taxon>Pseudomonadota</taxon>
        <taxon>Alphaproteobacteria</taxon>
        <taxon>Hyphomicrobiales</taxon>
        <taxon>Rhizobiaceae</taxon>
        <taxon>Endobacterium</taxon>
    </lineage>
</organism>
<feature type="transmembrane region" description="Helical" evidence="7">
    <location>
        <begin position="334"/>
        <end position="360"/>
    </location>
</feature>
<feature type="domain" description="Major facilitator superfamily (MFS) profile" evidence="8">
    <location>
        <begin position="7"/>
        <end position="395"/>
    </location>
</feature>
<evidence type="ECO:0000313" key="9">
    <source>
        <dbReference type="EMBL" id="MQY47420.1"/>
    </source>
</evidence>
<dbReference type="PANTHER" id="PTHR23517">
    <property type="entry name" value="RESISTANCE PROTEIN MDTM, PUTATIVE-RELATED-RELATED"/>
    <property type="match status" value="1"/>
</dbReference>
<dbReference type="SUPFAM" id="SSF103473">
    <property type="entry name" value="MFS general substrate transporter"/>
    <property type="match status" value="1"/>
</dbReference>
<evidence type="ECO:0000313" key="10">
    <source>
        <dbReference type="Proteomes" id="UP000435138"/>
    </source>
</evidence>
<dbReference type="Gene3D" id="1.20.1250.20">
    <property type="entry name" value="MFS general substrate transporter like domains"/>
    <property type="match status" value="1"/>
</dbReference>
<reference evidence="9 10" key="1">
    <citation type="submission" date="2019-11" db="EMBL/GenBank/DDBJ databases">
        <title>Genome analysis of Rhizobacterium cereale a novel genus and species isolated from maize roots in North Spain.</title>
        <authorList>
            <person name="Menendez E."/>
            <person name="Flores-Felix J.D."/>
            <person name="Ramirez-Bahena M.-H."/>
            <person name="Igual J.M."/>
            <person name="Garcia-Fraile P."/>
            <person name="Peix A."/>
            <person name="Velazquez E."/>
        </authorList>
    </citation>
    <scope>NUCLEOTIDE SEQUENCE [LARGE SCALE GENOMIC DNA]</scope>
    <source>
        <strain evidence="9 10">RZME27</strain>
    </source>
</reference>
<sequence length="395" mass="40698">MSDPLPASTRMTAYSFVFAVVISATSSAPTPLYHLYQQVFQLSPGTVTLIFGVYAFSLLAALLVFGSLSDHLGRRPLILLSLLLNAAALALFAMADNAGMLIAARIVQGLATGIALPTFGATILDGGSRHGPLINSITAFIGLFLGTLVGGAMVTYVPHPMQAIYLLLLVMTLAGMAGLALMPETTQRRPGAVAALAPNVHVPHQARTALLKVSPVNIACWSLGGLYLSLMPSPVAVTTGIRSPFVGAAVVSTLMLSATASVFLFRALAPRRALLIATSGLMAGVVVSLIGIEQQTVPLLFLGTAIAGLGFGSIFSNVLKIVMPLAEAHQRAGLFAAFLVESYLAFSIPAILAGLAAPVFGLPMTAYVYGAAILALAMISLTAACGDLHVPSGTS</sequence>